<gene>
    <name evidence="2" type="ORF">PAXRUDRAFT_826696</name>
</gene>
<keyword evidence="3" id="KW-1185">Reference proteome</keyword>
<reference evidence="3" key="2">
    <citation type="submission" date="2015-01" db="EMBL/GenBank/DDBJ databases">
        <title>Evolutionary Origins and Diversification of the Mycorrhizal Mutualists.</title>
        <authorList>
            <consortium name="DOE Joint Genome Institute"/>
            <consortium name="Mycorrhizal Genomics Consortium"/>
            <person name="Kohler A."/>
            <person name="Kuo A."/>
            <person name="Nagy L.G."/>
            <person name="Floudas D."/>
            <person name="Copeland A."/>
            <person name="Barry K.W."/>
            <person name="Cichocki N."/>
            <person name="Veneault-Fourrey C."/>
            <person name="LaButti K."/>
            <person name="Lindquist E.A."/>
            <person name="Lipzen A."/>
            <person name="Lundell T."/>
            <person name="Morin E."/>
            <person name="Murat C."/>
            <person name="Riley R."/>
            <person name="Ohm R."/>
            <person name="Sun H."/>
            <person name="Tunlid A."/>
            <person name="Henrissat B."/>
            <person name="Grigoriev I.V."/>
            <person name="Hibbett D.S."/>
            <person name="Martin F."/>
        </authorList>
    </citation>
    <scope>NUCLEOTIDE SEQUENCE [LARGE SCALE GENOMIC DNA]</scope>
    <source>
        <strain evidence="3">Ve08.2h10</strain>
    </source>
</reference>
<accession>A0A0D0DZ93</accession>
<dbReference type="Proteomes" id="UP000054538">
    <property type="component" value="Unassembled WGS sequence"/>
</dbReference>
<evidence type="ECO:0000313" key="2">
    <source>
        <dbReference type="EMBL" id="KIK95776.1"/>
    </source>
</evidence>
<sequence length="87" mass="9521">MGGSADWIGSDCTRRDIKQVPHHDSNPCETASVPVGSNIVPMLANDIAHDTRDQFPGISAFDSSLMPSTRRGKEMMNDPLFLPHVRS</sequence>
<name>A0A0D0DZ93_9AGAM</name>
<evidence type="ECO:0000313" key="3">
    <source>
        <dbReference type="Proteomes" id="UP000054538"/>
    </source>
</evidence>
<reference evidence="2 3" key="1">
    <citation type="submission" date="2014-04" db="EMBL/GenBank/DDBJ databases">
        <authorList>
            <consortium name="DOE Joint Genome Institute"/>
            <person name="Kuo A."/>
            <person name="Kohler A."/>
            <person name="Jargeat P."/>
            <person name="Nagy L.G."/>
            <person name="Floudas D."/>
            <person name="Copeland A."/>
            <person name="Barry K.W."/>
            <person name="Cichocki N."/>
            <person name="Veneault-Fourrey C."/>
            <person name="LaButti K."/>
            <person name="Lindquist E.A."/>
            <person name="Lipzen A."/>
            <person name="Lundell T."/>
            <person name="Morin E."/>
            <person name="Murat C."/>
            <person name="Sun H."/>
            <person name="Tunlid A."/>
            <person name="Henrissat B."/>
            <person name="Grigoriev I.V."/>
            <person name="Hibbett D.S."/>
            <person name="Martin F."/>
            <person name="Nordberg H.P."/>
            <person name="Cantor M.N."/>
            <person name="Hua S.X."/>
        </authorList>
    </citation>
    <scope>NUCLEOTIDE SEQUENCE [LARGE SCALE GENOMIC DNA]</scope>
    <source>
        <strain evidence="2 3">Ve08.2h10</strain>
    </source>
</reference>
<dbReference type="EMBL" id="KN825022">
    <property type="protein sequence ID" value="KIK95776.1"/>
    <property type="molecule type" value="Genomic_DNA"/>
</dbReference>
<proteinExistence type="predicted"/>
<feature type="region of interest" description="Disordered" evidence="1">
    <location>
        <begin position="66"/>
        <end position="87"/>
    </location>
</feature>
<dbReference type="HOGENOM" id="CLU_2483997_0_0_1"/>
<organism evidence="2 3">
    <name type="scientific">Paxillus rubicundulus Ve08.2h10</name>
    <dbReference type="NCBI Taxonomy" id="930991"/>
    <lineage>
        <taxon>Eukaryota</taxon>
        <taxon>Fungi</taxon>
        <taxon>Dikarya</taxon>
        <taxon>Basidiomycota</taxon>
        <taxon>Agaricomycotina</taxon>
        <taxon>Agaricomycetes</taxon>
        <taxon>Agaricomycetidae</taxon>
        <taxon>Boletales</taxon>
        <taxon>Paxilineae</taxon>
        <taxon>Paxillaceae</taxon>
        <taxon>Paxillus</taxon>
    </lineage>
</organism>
<dbReference type="AlphaFoldDB" id="A0A0D0DZ93"/>
<evidence type="ECO:0000256" key="1">
    <source>
        <dbReference type="SAM" id="MobiDB-lite"/>
    </source>
</evidence>
<dbReference type="InParanoid" id="A0A0D0DZ93"/>
<protein>
    <submittedName>
        <fullName evidence="2">Unplaced genomic scaffold scaffold_200, whole genome shotgun sequence</fullName>
    </submittedName>
</protein>